<protein>
    <recommendedName>
        <fullName evidence="1">Fido domain-containing protein</fullName>
    </recommendedName>
</protein>
<dbReference type="Pfam" id="PF13784">
    <property type="entry name" value="Fic_N"/>
    <property type="match status" value="1"/>
</dbReference>
<organism evidence="2">
    <name type="scientific">marine metagenome</name>
    <dbReference type="NCBI Taxonomy" id="408172"/>
    <lineage>
        <taxon>unclassified sequences</taxon>
        <taxon>metagenomes</taxon>
        <taxon>ecological metagenomes</taxon>
    </lineage>
</organism>
<name>A0A382LF32_9ZZZZ</name>
<dbReference type="Gene3D" id="1.10.3290.10">
    <property type="entry name" value="Fido-like domain"/>
    <property type="match status" value="1"/>
</dbReference>
<dbReference type="PANTHER" id="PTHR13504:SF38">
    <property type="entry name" value="FIDO DOMAIN-CONTAINING PROTEIN"/>
    <property type="match status" value="1"/>
</dbReference>
<proteinExistence type="predicted"/>
<reference evidence="2" key="1">
    <citation type="submission" date="2018-05" db="EMBL/GenBank/DDBJ databases">
        <authorList>
            <person name="Lanie J.A."/>
            <person name="Ng W.-L."/>
            <person name="Kazmierczak K.M."/>
            <person name="Andrzejewski T.M."/>
            <person name="Davidsen T.M."/>
            <person name="Wayne K.J."/>
            <person name="Tettelin H."/>
            <person name="Glass J.I."/>
            <person name="Rusch D."/>
            <person name="Podicherti R."/>
            <person name="Tsui H.-C.T."/>
            <person name="Winkler M.E."/>
        </authorList>
    </citation>
    <scope>NUCLEOTIDE SEQUENCE</scope>
</reference>
<dbReference type="PANTHER" id="PTHR13504">
    <property type="entry name" value="FIDO DOMAIN-CONTAINING PROTEIN DDB_G0283145"/>
    <property type="match status" value="1"/>
</dbReference>
<sequence>MPPAGLTLSGEIHRRLSEADRALGFLCGQVASRPRVAALVGLACQREAVASCRLEGSPVTLRDLLWWDFDGARAEGLTCSRGDIRICANYAQTLREMPQHDGGDATPVLGKSLRQLHSQLFCGVRGRDERPGRFRQSEIWLGPRGSTPYTAHHVPPAPEHIPEHLARLLAFAVEDVALPQLARIALIAYQLETIHPFVDGSGRVTRLALLGLLREIHQEGVQLLCPSVLLATDLGRHFRRLQRVRREGDWESWVLHFGTLLRDSARAGSALLVEEAGVLDNHEKQILRQEPTVRDTAISLLRHLASHPIISVPQVAQVCGRSFANANLLVGRLEALGILTEITGRRRHRRYIYEPFVALLQAEQ</sequence>
<dbReference type="InterPro" id="IPR025758">
    <property type="entry name" value="Fic/DOC_N"/>
</dbReference>
<evidence type="ECO:0000259" key="1">
    <source>
        <dbReference type="PROSITE" id="PS51459"/>
    </source>
</evidence>
<dbReference type="InterPro" id="IPR040198">
    <property type="entry name" value="Fido_containing"/>
</dbReference>
<dbReference type="AlphaFoldDB" id="A0A382LF32"/>
<accession>A0A382LF32</accession>
<feature type="domain" description="Fido" evidence="1">
    <location>
        <begin position="108"/>
        <end position="256"/>
    </location>
</feature>
<dbReference type="EMBL" id="UINC01086223">
    <property type="protein sequence ID" value="SVC34485.1"/>
    <property type="molecule type" value="Genomic_DNA"/>
</dbReference>
<evidence type="ECO:0000313" key="2">
    <source>
        <dbReference type="EMBL" id="SVC34485.1"/>
    </source>
</evidence>
<dbReference type="SUPFAM" id="SSF140931">
    <property type="entry name" value="Fic-like"/>
    <property type="match status" value="1"/>
</dbReference>
<dbReference type="PROSITE" id="PS51459">
    <property type="entry name" value="FIDO"/>
    <property type="match status" value="1"/>
</dbReference>
<dbReference type="InterPro" id="IPR036597">
    <property type="entry name" value="Fido-like_dom_sf"/>
</dbReference>
<gene>
    <name evidence="2" type="ORF">METZ01_LOCUS287339</name>
</gene>
<dbReference type="InterPro" id="IPR003812">
    <property type="entry name" value="Fido"/>
</dbReference>
<dbReference type="Pfam" id="PF02661">
    <property type="entry name" value="Fic"/>
    <property type="match status" value="1"/>
</dbReference>